<dbReference type="AlphaFoldDB" id="A0A2J8WXJ7"/>
<protein>
    <submittedName>
        <fullName evidence="1">ZNF852 isoform 3</fullName>
    </submittedName>
</protein>
<accession>A0A2J8WXJ7</accession>
<proteinExistence type="predicted"/>
<dbReference type="EMBL" id="NDHI03003375">
    <property type="protein sequence ID" value="PNJ74489.1"/>
    <property type="molecule type" value="Genomic_DNA"/>
</dbReference>
<gene>
    <name evidence="1" type="ORF">CR201_G0006292</name>
</gene>
<comment type="caution">
    <text evidence="1">The sequence shown here is derived from an EMBL/GenBank/DDBJ whole genome shotgun (WGS) entry which is preliminary data.</text>
</comment>
<reference evidence="1" key="1">
    <citation type="submission" date="2017-12" db="EMBL/GenBank/DDBJ databases">
        <title>High-resolution comparative analysis of great ape genomes.</title>
        <authorList>
            <person name="Pollen A."/>
            <person name="Hastie A."/>
            <person name="Hormozdiari F."/>
            <person name="Dougherty M."/>
            <person name="Liu R."/>
            <person name="Chaisson M."/>
            <person name="Hoppe E."/>
            <person name="Hill C."/>
            <person name="Pang A."/>
            <person name="Hillier L."/>
            <person name="Baker C."/>
            <person name="Armstrong J."/>
            <person name="Shendure J."/>
            <person name="Paten B."/>
            <person name="Wilson R."/>
            <person name="Chao H."/>
            <person name="Schneider V."/>
            <person name="Ventura M."/>
            <person name="Kronenberg Z."/>
            <person name="Murali S."/>
            <person name="Gordon D."/>
            <person name="Cantsilieris S."/>
            <person name="Munson K."/>
            <person name="Nelson B."/>
            <person name="Raja A."/>
            <person name="Underwood J."/>
            <person name="Diekhans M."/>
            <person name="Fiddes I."/>
            <person name="Haussler D."/>
            <person name="Eichler E."/>
        </authorList>
    </citation>
    <scope>NUCLEOTIDE SEQUENCE [LARGE SCALE GENOMIC DNA]</scope>
    <source>
        <strain evidence="1">Susie</strain>
    </source>
</reference>
<evidence type="ECO:0000313" key="1">
    <source>
        <dbReference type="EMBL" id="PNJ74489.1"/>
    </source>
</evidence>
<sequence>MIVSRRRSRSGEDELRSFFLTKRGVCITPALLLWSGSAGCGGSLHCRRLDLVPCFSFCCNTVVTLSLSYIKLTKLAGHGGACL</sequence>
<organism evidence="1">
    <name type="scientific">Pongo abelii</name>
    <name type="common">Sumatran orangutan</name>
    <name type="synonym">Pongo pygmaeus abelii</name>
    <dbReference type="NCBI Taxonomy" id="9601"/>
    <lineage>
        <taxon>Eukaryota</taxon>
        <taxon>Metazoa</taxon>
        <taxon>Chordata</taxon>
        <taxon>Craniata</taxon>
        <taxon>Vertebrata</taxon>
        <taxon>Euteleostomi</taxon>
        <taxon>Mammalia</taxon>
        <taxon>Eutheria</taxon>
        <taxon>Euarchontoglires</taxon>
        <taxon>Primates</taxon>
        <taxon>Haplorrhini</taxon>
        <taxon>Catarrhini</taxon>
        <taxon>Hominidae</taxon>
        <taxon>Pongo</taxon>
    </lineage>
</organism>
<name>A0A2J8WXJ7_PONAB</name>